<dbReference type="Pfam" id="PF00034">
    <property type="entry name" value="Cytochrom_C"/>
    <property type="match status" value="1"/>
</dbReference>
<evidence type="ECO:0000256" key="7">
    <source>
        <dbReference type="SAM" id="SignalP"/>
    </source>
</evidence>
<evidence type="ECO:0000256" key="3">
    <source>
        <dbReference type="ARBA" id="ARBA00022723"/>
    </source>
</evidence>
<evidence type="ECO:0000256" key="5">
    <source>
        <dbReference type="ARBA" id="ARBA00023004"/>
    </source>
</evidence>
<evidence type="ECO:0000313" key="10">
    <source>
        <dbReference type="Proteomes" id="UP000193570"/>
    </source>
</evidence>
<evidence type="ECO:0000259" key="8">
    <source>
        <dbReference type="PROSITE" id="PS51007"/>
    </source>
</evidence>
<feature type="signal peptide" evidence="7">
    <location>
        <begin position="1"/>
        <end position="20"/>
    </location>
</feature>
<dbReference type="GO" id="GO:0020037">
    <property type="term" value="F:heme binding"/>
    <property type="evidence" value="ECO:0007669"/>
    <property type="project" value="InterPro"/>
</dbReference>
<keyword evidence="7" id="KW-0732">Signal</keyword>
<dbReference type="SUPFAM" id="SSF46626">
    <property type="entry name" value="Cytochrome c"/>
    <property type="match status" value="1"/>
</dbReference>
<dbReference type="EMBL" id="FWFK01000002">
    <property type="protein sequence ID" value="SLN32511.1"/>
    <property type="molecule type" value="Genomic_DNA"/>
</dbReference>
<evidence type="ECO:0000256" key="1">
    <source>
        <dbReference type="ARBA" id="ARBA00022448"/>
    </source>
</evidence>
<keyword evidence="1" id="KW-0813">Transport</keyword>
<dbReference type="Proteomes" id="UP000193570">
    <property type="component" value="Unassembled WGS sequence"/>
</dbReference>
<dbReference type="InterPro" id="IPR009056">
    <property type="entry name" value="Cyt_c-like_dom"/>
</dbReference>
<dbReference type="PANTHER" id="PTHR33751:SF9">
    <property type="entry name" value="CYTOCHROME C4"/>
    <property type="match status" value="1"/>
</dbReference>
<evidence type="ECO:0000256" key="4">
    <source>
        <dbReference type="ARBA" id="ARBA00022982"/>
    </source>
</evidence>
<evidence type="ECO:0000313" key="9">
    <source>
        <dbReference type="EMBL" id="SLN32511.1"/>
    </source>
</evidence>
<protein>
    <submittedName>
        <fullName evidence="9">Cytochrome c-554(548)</fullName>
    </submittedName>
</protein>
<organism evidence="9 10">
    <name type="scientific">Roseivivax jejudonensis</name>
    <dbReference type="NCBI Taxonomy" id="1529041"/>
    <lineage>
        <taxon>Bacteria</taxon>
        <taxon>Pseudomonadati</taxon>
        <taxon>Pseudomonadota</taxon>
        <taxon>Alphaproteobacteria</taxon>
        <taxon>Rhodobacterales</taxon>
        <taxon>Roseobacteraceae</taxon>
        <taxon>Roseivivax</taxon>
    </lineage>
</organism>
<gene>
    <name evidence="9" type="ORF">ROJ8625_01500</name>
</gene>
<dbReference type="PANTHER" id="PTHR33751">
    <property type="entry name" value="CBB3-TYPE CYTOCHROME C OXIDASE SUBUNIT FIXP"/>
    <property type="match status" value="1"/>
</dbReference>
<keyword evidence="2 6" id="KW-0349">Heme</keyword>
<sequence>MTRTLLVALLALGAASPTLATEADIAAGEEIYQGVCRNCHGPKAQGVASYPRLSDKDVDYLTERLERYREGEKIGPNSMLMIPHARELSDADILNIVSYITTEFE</sequence>
<dbReference type="OrthoDB" id="9808603at2"/>
<reference evidence="9 10" key="1">
    <citation type="submission" date="2017-03" db="EMBL/GenBank/DDBJ databases">
        <authorList>
            <person name="Afonso C.L."/>
            <person name="Miller P.J."/>
            <person name="Scott M.A."/>
            <person name="Spackman E."/>
            <person name="Goraichik I."/>
            <person name="Dimitrov K.M."/>
            <person name="Suarez D.L."/>
            <person name="Swayne D.E."/>
        </authorList>
    </citation>
    <scope>NUCLEOTIDE SEQUENCE [LARGE SCALE GENOMIC DNA]</scope>
    <source>
        <strain evidence="9 10">CECT 8625</strain>
    </source>
</reference>
<keyword evidence="3 6" id="KW-0479">Metal-binding</keyword>
<feature type="domain" description="Cytochrome c" evidence="8">
    <location>
        <begin position="23"/>
        <end position="104"/>
    </location>
</feature>
<dbReference type="GO" id="GO:0046872">
    <property type="term" value="F:metal ion binding"/>
    <property type="evidence" value="ECO:0007669"/>
    <property type="project" value="UniProtKB-KW"/>
</dbReference>
<accession>A0A1X6YVY1</accession>
<keyword evidence="10" id="KW-1185">Reference proteome</keyword>
<evidence type="ECO:0000256" key="6">
    <source>
        <dbReference type="PROSITE-ProRule" id="PRU00433"/>
    </source>
</evidence>
<dbReference type="RefSeq" id="WP_085791219.1">
    <property type="nucleotide sequence ID" value="NZ_FWFK01000002.1"/>
</dbReference>
<dbReference type="InterPro" id="IPR036909">
    <property type="entry name" value="Cyt_c-like_dom_sf"/>
</dbReference>
<evidence type="ECO:0000256" key="2">
    <source>
        <dbReference type="ARBA" id="ARBA00022617"/>
    </source>
</evidence>
<proteinExistence type="predicted"/>
<dbReference type="PROSITE" id="PS51007">
    <property type="entry name" value="CYTC"/>
    <property type="match status" value="1"/>
</dbReference>
<dbReference type="AlphaFoldDB" id="A0A1X6YVY1"/>
<name>A0A1X6YVY1_9RHOB</name>
<feature type="chain" id="PRO_5012688185" evidence="7">
    <location>
        <begin position="21"/>
        <end position="105"/>
    </location>
</feature>
<keyword evidence="5 6" id="KW-0408">Iron</keyword>
<dbReference type="InterPro" id="IPR050597">
    <property type="entry name" value="Cytochrome_c_Oxidase_Subunit"/>
</dbReference>
<dbReference type="GO" id="GO:0009055">
    <property type="term" value="F:electron transfer activity"/>
    <property type="evidence" value="ECO:0007669"/>
    <property type="project" value="InterPro"/>
</dbReference>
<keyword evidence="4" id="KW-0249">Electron transport</keyword>
<dbReference type="Gene3D" id="1.10.760.10">
    <property type="entry name" value="Cytochrome c-like domain"/>
    <property type="match status" value="1"/>
</dbReference>